<dbReference type="EMBL" id="OZ035831">
    <property type="protein sequence ID" value="CAL1616795.1"/>
    <property type="molecule type" value="Genomic_DNA"/>
</dbReference>
<name>A0AAV2MTX0_KNICA</name>
<protein>
    <submittedName>
        <fullName evidence="2">Uncharacterized protein</fullName>
    </submittedName>
</protein>
<keyword evidence="3" id="KW-1185">Reference proteome</keyword>
<dbReference type="AlphaFoldDB" id="A0AAV2MTX0"/>
<evidence type="ECO:0000313" key="2">
    <source>
        <dbReference type="EMBL" id="CAL1616795.1"/>
    </source>
</evidence>
<reference evidence="2 3" key="1">
    <citation type="submission" date="2024-04" db="EMBL/GenBank/DDBJ databases">
        <authorList>
            <person name="Waldvogel A.-M."/>
            <person name="Schoenle A."/>
        </authorList>
    </citation>
    <scope>NUCLEOTIDE SEQUENCE [LARGE SCALE GENOMIC DNA]</scope>
</reference>
<sequence length="393" mass="44461">MDRRMLHNPSVNPSSGGEIHSVFGNANMEIVSGFESSCRSQDYDLCSTSGDSGWKESLGGISLDLEAPEKRNSELDRTKLALGEKIRKLRDKEENLSVKVKTLQIDSDEKQKELDETMRWTHSFRVRLENSLNMRNDLIPKRVEDCEALDLMLETFMGEAEREDLENQIKRKNKELQMVKSQQQASLQQHEAIIDSKNKEICDWKQKFVHLSVEREKMTAFRRNISESRARSVEEQRAQMNVYAQTIRELQQQLNDYQDEVLHKDEQNHRLEDEVVLLKVVNARLHMKNAETAAALQKAQRALGEGAEEAPGSGLLRLGRSLLRGCMCVGALGLGLMGLSHMLRLTSAAKADVCSEGRRLQRRPTSAAKADVCSEGRRLQLRPTSAAKADVCS</sequence>
<accession>A0AAV2MTX0</accession>
<feature type="coiled-coil region" evidence="1">
    <location>
        <begin position="233"/>
        <end position="274"/>
    </location>
</feature>
<proteinExistence type="predicted"/>
<evidence type="ECO:0000313" key="3">
    <source>
        <dbReference type="Proteomes" id="UP001497482"/>
    </source>
</evidence>
<dbReference type="Proteomes" id="UP001497482">
    <property type="component" value="Chromosome 9"/>
</dbReference>
<evidence type="ECO:0000256" key="1">
    <source>
        <dbReference type="SAM" id="Coils"/>
    </source>
</evidence>
<organism evidence="2 3">
    <name type="scientific">Knipowitschia caucasica</name>
    <name type="common">Caucasian dwarf goby</name>
    <name type="synonym">Pomatoschistus caucasicus</name>
    <dbReference type="NCBI Taxonomy" id="637954"/>
    <lineage>
        <taxon>Eukaryota</taxon>
        <taxon>Metazoa</taxon>
        <taxon>Chordata</taxon>
        <taxon>Craniata</taxon>
        <taxon>Vertebrata</taxon>
        <taxon>Euteleostomi</taxon>
        <taxon>Actinopterygii</taxon>
        <taxon>Neopterygii</taxon>
        <taxon>Teleostei</taxon>
        <taxon>Neoteleostei</taxon>
        <taxon>Acanthomorphata</taxon>
        <taxon>Gobiaria</taxon>
        <taxon>Gobiiformes</taxon>
        <taxon>Gobioidei</taxon>
        <taxon>Gobiidae</taxon>
        <taxon>Gobiinae</taxon>
        <taxon>Knipowitschia</taxon>
    </lineage>
</organism>
<keyword evidence="1" id="KW-0175">Coiled coil</keyword>
<gene>
    <name evidence="2" type="ORF">KC01_LOCUS42501</name>
</gene>